<evidence type="ECO:0000313" key="7">
    <source>
        <dbReference type="Proteomes" id="UP000199415"/>
    </source>
</evidence>
<feature type="domain" description="FAD dependent oxidoreductase" evidence="5">
    <location>
        <begin position="2"/>
        <end position="345"/>
    </location>
</feature>
<dbReference type="GO" id="GO:0050660">
    <property type="term" value="F:flavin adenine dinucleotide binding"/>
    <property type="evidence" value="ECO:0007669"/>
    <property type="project" value="InterPro"/>
</dbReference>
<keyword evidence="4" id="KW-0560">Oxidoreductase</keyword>
<dbReference type="Pfam" id="PF01266">
    <property type="entry name" value="DAO"/>
    <property type="match status" value="1"/>
</dbReference>
<keyword evidence="2" id="KW-0285">Flavoprotein</keyword>
<dbReference type="InterPro" id="IPR006076">
    <property type="entry name" value="FAD-dep_OxRdtase"/>
</dbReference>
<protein>
    <submittedName>
        <fullName evidence="6">Sarcosine oxidase subunit beta</fullName>
    </submittedName>
</protein>
<name>A0A1G7NKV7_9PROT</name>
<keyword evidence="7" id="KW-1185">Reference proteome</keyword>
<accession>A0A1G7NKV7</accession>
<organism evidence="6 7">
    <name type="scientific">Limimonas halophila</name>
    <dbReference type="NCBI Taxonomy" id="1082479"/>
    <lineage>
        <taxon>Bacteria</taxon>
        <taxon>Pseudomonadati</taxon>
        <taxon>Pseudomonadota</taxon>
        <taxon>Alphaproteobacteria</taxon>
        <taxon>Rhodospirillales</taxon>
        <taxon>Rhodovibrionaceae</taxon>
        <taxon>Limimonas</taxon>
    </lineage>
</organism>
<dbReference type="Proteomes" id="UP000199415">
    <property type="component" value="Unassembled WGS sequence"/>
</dbReference>
<dbReference type="PRINTS" id="PR00419">
    <property type="entry name" value="ADXRDTASE"/>
</dbReference>
<reference evidence="6 7" key="1">
    <citation type="submission" date="2016-10" db="EMBL/GenBank/DDBJ databases">
        <authorList>
            <person name="de Groot N.N."/>
        </authorList>
    </citation>
    <scope>NUCLEOTIDE SEQUENCE [LARGE SCALE GENOMIC DNA]</scope>
    <source>
        <strain evidence="6 7">DSM 25584</strain>
    </source>
</reference>
<dbReference type="AlphaFoldDB" id="A0A1G7NKV7"/>
<evidence type="ECO:0000256" key="4">
    <source>
        <dbReference type="ARBA" id="ARBA00023002"/>
    </source>
</evidence>
<evidence type="ECO:0000256" key="2">
    <source>
        <dbReference type="ARBA" id="ARBA00022630"/>
    </source>
</evidence>
<dbReference type="OrthoDB" id="9806257at2"/>
<proteinExistence type="predicted"/>
<evidence type="ECO:0000313" key="6">
    <source>
        <dbReference type="EMBL" id="SDF73919.1"/>
    </source>
</evidence>
<dbReference type="InterPro" id="IPR036188">
    <property type="entry name" value="FAD/NAD-bd_sf"/>
</dbReference>
<comment type="cofactor">
    <cofactor evidence="1">
        <name>FAD</name>
        <dbReference type="ChEBI" id="CHEBI:57692"/>
    </cofactor>
</comment>
<dbReference type="PANTHER" id="PTHR10961:SF46">
    <property type="entry name" value="PEROXISOMAL SARCOSINE OXIDASE"/>
    <property type="match status" value="1"/>
</dbReference>
<dbReference type="SUPFAM" id="SSF54373">
    <property type="entry name" value="FAD-linked reductases, C-terminal domain"/>
    <property type="match status" value="1"/>
</dbReference>
<dbReference type="GO" id="GO:0008115">
    <property type="term" value="F:sarcosine oxidase activity"/>
    <property type="evidence" value="ECO:0007669"/>
    <property type="project" value="TreeGrafter"/>
</dbReference>
<evidence type="ECO:0000259" key="5">
    <source>
        <dbReference type="Pfam" id="PF01266"/>
    </source>
</evidence>
<dbReference type="Gene3D" id="3.50.50.60">
    <property type="entry name" value="FAD/NAD(P)-binding domain"/>
    <property type="match status" value="1"/>
</dbReference>
<dbReference type="Gene3D" id="3.30.9.10">
    <property type="entry name" value="D-Amino Acid Oxidase, subunit A, domain 2"/>
    <property type="match status" value="1"/>
</dbReference>
<dbReference type="InterPro" id="IPR045170">
    <property type="entry name" value="MTOX"/>
</dbReference>
<dbReference type="STRING" id="1082479.SAMN05216241_102187"/>
<keyword evidence="3" id="KW-0274">FAD</keyword>
<sequence length="371" mass="39289">MRVAVVGAGIVGLSAARTLAAAGHSVTVFEQGPVPNPLASSVDRSRLIRHAYADLPGYAAMVDDAYAAWERLWADLGVRHHVEMGTLLLARPGSSWATDCAETLAWLNRPAMPLSLDKAAARYPPLSLDGVGEAYLADTGGVLHAERIVRDLGHHVARLGGTVRAETPVARADPEAGTVILADGTRHEADWVLVAAGPWTGRLAPELADRVTPSRQLVCTLDLPADQRPAWDGMPIVLDIGPESGTYAVPPVLGEPLKVGDHSFTLEGEPDRDREPTRAELTALIEHVRARVPGVADCGVREGRTCFYTVAPDSRFIAEPAARGLVLAGFSGHGFKFGPLIGERLRAVADGDYAAGAFATWLAGHAPDTPM</sequence>
<evidence type="ECO:0000256" key="3">
    <source>
        <dbReference type="ARBA" id="ARBA00022827"/>
    </source>
</evidence>
<dbReference type="PANTHER" id="PTHR10961">
    <property type="entry name" value="PEROXISOMAL SARCOSINE OXIDASE"/>
    <property type="match status" value="1"/>
</dbReference>
<dbReference type="EMBL" id="FNCE01000002">
    <property type="protein sequence ID" value="SDF73919.1"/>
    <property type="molecule type" value="Genomic_DNA"/>
</dbReference>
<dbReference type="RefSeq" id="WP_090018828.1">
    <property type="nucleotide sequence ID" value="NZ_FNCE01000002.1"/>
</dbReference>
<dbReference type="SUPFAM" id="SSF51905">
    <property type="entry name" value="FAD/NAD(P)-binding domain"/>
    <property type="match status" value="1"/>
</dbReference>
<evidence type="ECO:0000256" key="1">
    <source>
        <dbReference type="ARBA" id="ARBA00001974"/>
    </source>
</evidence>
<gene>
    <name evidence="6" type="ORF">SAMN05216241_102187</name>
</gene>